<proteinExistence type="predicted"/>
<name>A0ABR8LN47_9ALTE</name>
<feature type="transmembrane region" description="Helical" evidence="1">
    <location>
        <begin position="32"/>
        <end position="50"/>
    </location>
</feature>
<gene>
    <name evidence="2" type="ORF">HHX48_13335</name>
</gene>
<evidence type="ECO:0000313" key="3">
    <source>
        <dbReference type="Proteomes" id="UP000624419"/>
    </source>
</evidence>
<accession>A0ABR8LN47</accession>
<sequence length="56" mass="6356">MKIVFRIVLGFVLLAAAITAYSYGQTTGMFLFILAGFALETVFWFNLFPVRRKAPH</sequence>
<dbReference type="RefSeq" id="WP_191025922.1">
    <property type="nucleotide sequence ID" value="NZ_JABBXD010000008.1"/>
</dbReference>
<comment type="caution">
    <text evidence="2">The sequence shown here is derived from an EMBL/GenBank/DDBJ whole genome shotgun (WGS) entry which is preliminary data.</text>
</comment>
<keyword evidence="3" id="KW-1185">Reference proteome</keyword>
<evidence type="ECO:0008006" key="4">
    <source>
        <dbReference type="Google" id="ProtNLM"/>
    </source>
</evidence>
<reference evidence="2 3" key="1">
    <citation type="submission" date="2020-04" db="EMBL/GenBank/DDBJ databases">
        <title>Salinimonas sp. HHU 13199.</title>
        <authorList>
            <person name="Cui X."/>
            <person name="Zhang D."/>
        </authorList>
    </citation>
    <scope>NUCLEOTIDE SEQUENCE [LARGE SCALE GENOMIC DNA]</scope>
    <source>
        <strain evidence="2 3">HHU 13199</strain>
    </source>
</reference>
<keyword evidence="1" id="KW-0472">Membrane</keyword>
<evidence type="ECO:0000313" key="2">
    <source>
        <dbReference type="EMBL" id="MBD3586725.1"/>
    </source>
</evidence>
<dbReference type="EMBL" id="JABBXD010000008">
    <property type="protein sequence ID" value="MBD3586725.1"/>
    <property type="molecule type" value="Genomic_DNA"/>
</dbReference>
<protein>
    <recommendedName>
        <fullName evidence="4">DUF2892 domain-containing protein</fullName>
    </recommendedName>
</protein>
<dbReference type="Proteomes" id="UP000624419">
    <property type="component" value="Unassembled WGS sequence"/>
</dbReference>
<keyword evidence="1" id="KW-1133">Transmembrane helix</keyword>
<evidence type="ECO:0000256" key="1">
    <source>
        <dbReference type="SAM" id="Phobius"/>
    </source>
</evidence>
<keyword evidence="1" id="KW-0812">Transmembrane</keyword>
<organism evidence="2 3">
    <name type="scientific">Salinimonas profundi</name>
    <dbReference type="NCBI Taxonomy" id="2729140"/>
    <lineage>
        <taxon>Bacteria</taxon>
        <taxon>Pseudomonadati</taxon>
        <taxon>Pseudomonadota</taxon>
        <taxon>Gammaproteobacteria</taxon>
        <taxon>Alteromonadales</taxon>
        <taxon>Alteromonadaceae</taxon>
        <taxon>Alteromonas/Salinimonas group</taxon>
        <taxon>Salinimonas</taxon>
    </lineage>
</organism>